<name>A0ABT9SQL5_9FLAO</name>
<sequence>MNTDLSINLYFTFTDFKINFYPHSLKKQLVGLGVSYLDYLEHLFTMYEDVYGLYENKGTKLQDLSKLIEDYESNIIDLDFIKNETLVDDNDDILQQQKMFILKEIVSILESSEDVNKFKFILKSNIVKETFSFSEINMKNVEILSTNFTELLDENRMILKEITEIKLFLREEIIKESEKQNIETELIRLPESDFSDNEDKVKLIILEKLGIINYIKSIQIRPDTITHTAEILASFTGIKSRTLYSYLRPMISSVRDNSDKNSPYNILENEVKADKQLTSFKTKDVNK</sequence>
<protein>
    <recommendedName>
        <fullName evidence="3">Chromosome segregation and condensation protein ScpA</fullName>
    </recommendedName>
</protein>
<comment type="caution">
    <text evidence="1">The sequence shown here is derived from an EMBL/GenBank/DDBJ whole genome shotgun (WGS) entry which is preliminary data.</text>
</comment>
<proteinExistence type="predicted"/>
<keyword evidence="2" id="KW-1185">Reference proteome</keyword>
<dbReference type="Proteomes" id="UP001235513">
    <property type="component" value="Unassembled WGS sequence"/>
</dbReference>
<accession>A0ABT9SQL5</accession>
<evidence type="ECO:0000313" key="2">
    <source>
        <dbReference type="Proteomes" id="UP001235513"/>
    </source>
</evidence>
<dbReference type="EMBL" id="JAUSRL010000005">
    <property type="protein sequence ID" value="MDP9961272.1"/>
    <property type="molecule type" value="Genomic_DNA"/>
</dbReference>
<dbReference type="RefSeq" id="WP_306845210.1">
    <property type="nucleotide sequence ID" value="NZ_JAUSRL010000005.1"/>
</dbReference>
<organism evidence="1 2">
    <name type="scientific">Chryseobacterium lathyri</name>
    <dbReference type="NCBI Taxonomy" id="395933"/>
    <lineage>
        <taxon>Bacteria</taxon>
        <taxon>Pseudomonadati</taxon>
        <taxon>Bacteroidota</taxon>
        <taxon>Flavobacteriia</taxon>
        <taxon>Flavobacteriales</taxon>
        <taxon>Weeksellaceae</taxon>
        <taxon>Chryseobacterium group</taxon>
        <taxon>Chryseobacterium</taxon>
    </lineage>
</organism>
<reference evidence="1 2" key="1">
    <citation type="submission" date="2023-07" db="EMBL/GenBank/DDBJ databases">
        <title>Sorghum-associated microbial communities from plants grown in Nebraska, USA.</title>
        <authorList>
            <person name="Schachtman D."/>
        </authorList>
    </citation>
    <scope>NUCLEOTIDE SEQUENCE [LARGE SCALE GENOMIC DNA]</scope>
    <source>
        <strain evidence="1 2">CC351</strain>
    </source>
</reference>
<evidence type="ECO:0000313" key="1">
    <source>
        <dbReference type="EMBL" id="MDP9961272.1"/>
    </source>
</evidence>
<gene>
    <name evidence="1" type="ORF">J2T04_003170</name>
</gene>
<evidence type="ECO:0008006" key="3">
    <source>
        <dbReference type="Google" id="ProtNLM"/>
    </source>
</evidence>